<dbReference type="Pfam" id="PF00575">
    <property type="entry name" value="S1"/>
    <property type="match status" value="2"/>
</dbReference>
<dbReference type="InterPro" id="IPR012340">
    <property type="entry name" value="NA-bd_OB-fold"/>
</dbReference>
<feature type="compositionally biased region" description="Basic residues" evidence="1">
    <location>
        <begin position="362"/>
        <end position="372"/>
    </location>
</feature>
<protein>
    <recommendedName>
        <fullName evidence="2">S1 motif domain-containing protein</fullName>
    </recommendedName>
</protein>
<comment type="caution">
    <text evidence="3">The sequence shown here is derived from an EMBL/GenBank/DDBJ whole genome shotgun (WGS) entry which is preliminary data.</text>
</comment>
<dbReference type="PANTHER" id="PTHR10724">
    <property type="entry name" value="30S RIBOSOMAL PROTEIN S1"/>
    <property type="match status" value="1"/>
</dbReference>
<dbReference type="EMBL" id="CAUYUJ010022394">
    <property type="protein sequence ID" value="CAK0910432.1"/>
    <property type="molecule type" value="Genomic_DNA"/>
</dbReference>
<dbReference type="InterPro" id="IPR003029">
    <property type="entry name" value="S1_domain"/>
</dbReference>
<proteinExistence type="predicted"/>
<dbReference type="CDD" id="cd00164">
    <property type="entry name" value="S1_like"/>
    <property type="match status" value="1"/>
</dbReference>
<accession>A0ABN9YCD7</accession>
<feature type="domain" description="S1 motif" evidence="2">
    <location>
        <begin position="130"/>
        <end position="198"/>
    </location>
</feature>
<feature type="region of interest" description="Disordered" evidence="1">
    <location>
        <begin position="361"/>
        <end position="457"/>
    </location>
</feature>
<dbReference type="Proteomes" id="UP001189429">
    <property type="component" value="Unassembled WGS sequence"/>
</dbReference>
<feature type="domain" description="S1 motif" evidence="2">
    <location>
        <begin position="224"/>
        <end position="296"/>
    </location>
</feature>
<evidence type="ECO:0000256" key="1">
    <source>
        <dbReference type="SAM" id="MobiDB-lite"/>
    </source>
</evidence>
<evidence type="ECO:0000259" key="2">
    <source>
        <dbReference type="PROSITE" id="PS50126"/>
    </source>
</evidence>
<name>A0ABN9YCD7_9DINO</name>
<feature type="non-terminal residue" evidence="3">
    <location>
        <position position="1"/>
    </location>
</feature>
<feature type="compositionally biased region" description="Low complexity" evidence="1">
    <location>
        <begin position="397"/>
        <end position="410"/>
    </location>
</feature>
<dbReference type="SMART" id="SM00316">
    <property type="entry name" value="S1"/>
    <property type="match status" value="2"/>
</dbReference>
<dbReference type="InterPro" id="IPR050437">
    <property type="entry name" value="Ribos_protein_bS1-like"/>
</dbReference>
<evidence type="ECO:0000313" key="3">
    <source>
        <dbReference type="EMBL" id="CAK0910432.1"/>
    </source>
</evidence>
<sequence>VAIYDGYQVGDECRAISPDDFRWYSGSVVEVLGGGRVKWDDPDGGDETLDVDAEHMQRSLVFKGYKPNDKVLARHPDNGQMYDATVVRLNDDGTFQVRWSDPFGGPEETSPVHSAGLKYPPIPFEKLAVGQKYKGIVKSMTEFGAWVDIGAVSRGLLHISRIAKHRVHSVQDVLDEGQEVDVWICGLREGKKFGLTMVEGRLDAGRVEDKSRGDLEAFVGISPDEWLVGVVQGIRPYGVFVTLTRGGSTSRGLVHVSRLSDGFVEDVEGEFRVGQEVKVRVIDVDVTAGKMGLTMQSLQPSSDTSRSKLEATDLSVFKYLDPSEWVTGVVVGIVPFGAFVDVRAPQGGQTARGLLHIYQGGRARRERRRRAPRWAGGVRAGCQCQRPGEEDGPDDAPPAGRRGAAGAEGEPVGGPGHMTRARRLPAGRRATAGRRAVGGVGGPSGSGDALGDLQDTF</sequence>
<feature type="compositionally biased region" description="Low complexity" evidence="1">
    <location>
        <begin position="446"/>
        <end position="457"/>
    </location>
</feature>
<feature type="compositionally biased region" description="Gly residues" evidence="1">
    <location>
        <begin position="436"/>
        <end position="445"/>
    </location>
</feature>
<gene>
    <name evidence="3" type="ORF">PCOR1329_LOCUS84625</name>
</gene>
<dbReference type="Gene3D" id="2.30.30.140">
    <property type="match status" value="1"/>
</dbReference>
<dbReference type="SUPFAM" id="SSF50249">
    <property type="entry name" value="Nucleic acid-binding proteins"/>
    <property type="match status" value="2"/>
</dbReference>
<dbReference type="Gene3D" id="2.40.50.140">
    <property type="entry name" value="Nucleic acid-binding proteins"/>
    <property type="match status" value="2"/>
</dbReference>
<dbReference type="PROSITE" id="PS50126">
    <property type="entry name" value="S1"/>
    <property type="match status" value="2"/>
</dbReference>
<organism evidence="3 4">
    <name type="scientific">Prorocentrum cordatum</name>
    <dbReference type="NCBI Taxonomy" id="2364126"/>
    <lineage>
        <taxon>Eukaryota</taxon>
        <taxon>Sar</taxon>
        <taxon>Alveolata</taxon>
        <taxon>Dinophyceae</taxon>
        <taxon>Prorocentrales</taxon>
        <taxon>Prorocentraceae</taxon>
        <taxon>Prorocentrum</taxon>
    </lineage>
</organism>
<reference evidence="3" key="1">
    <citation type="submission" date="2023-10" db="EMBL/GenBank/DDBJ databases">
        <authorList>
            <person name="Chen Y."/>
            <person name="Shah S."/>
            <person name="Dougan E. K."/>
            <person name="Thang M."/>
            <person name="Chan C."/>
        </authorList>
    </citation>
    <scope>NUCLEOTIDE SEQUENCE [LARGE SCALE GENOMIC DNA]</scope>
</reference>
<dbReference type="CDD" id="cd04508">
    <property type="entry name" value="Tudor_SF"/>
    <property type="match status" value="2"/>
</dbReference>
<keyword evidence="4" id="KW-1185">Reference proteome</keyword>
<evidence type="ECO:0000313" key="4">
    <source>
        <dbReference type="Proteomes" id="UP001189429"/>
    </source>
</evidence>